<dbReference type="Proteomes" id="UP001651690">
    <property type="component" value="Unassembled WGS sequence"/>
</dbReference>
<dbReference type="EMBL" id="JANDBD010000005">
    <property type="protein sequence ID" value="MCP9273499.1"/>
    <property type="molecule type" value="Genomic_DNA"/>
</dbReference>
<dbReference type="Pfam" id="PF07702">
    <property type="entry name" value="UTRA"/>
    <property type="match status" value="1"/>
</dbReference>
<keyword evidence="6" id="KW-1185">Reference proteome</keyword>
<keyword evidence="3" id="KW-0804">Transcription</keyword>
<dbReference type="InterPro" id="IPR036390">
    <property type="entry name" value="WH_DNA-bd_sf"/>
</dbReference>
<comment type="caution">
    <text evidence="5">The sequence shown here is derived from an EMBL/GenBank/DDBJ whole genome shotgun (WGS) entry which is preliminary data.</text>
</comment>
<evidence type="ECO:0000256" key="1">
    <source>
        <dbReference type="ARBA" id="ARBA00023015"/>
    </source>
</evidence>
<dbReference type="PROSITE" id="PS50949">
    <property type="entry name" value="HTH_GNTR"/>
    <property type="match status" value="1"/>
</dbReference>
<proteinExistence type="predicted"/>
<sequence length="267" mass="29024">MPDGNDRALLSTAAGVPLHRQMFLVLHDEIVRGVFEPGDSLPTEQAMCEQFGVSRITVRRALADLADEGLIQRRHGVGSFVLNSPSIRQREVGGSYMDELRQVEFATDVDVVEFGVRGASRAVAEVLGPRDRMLYVLRVRRSRRTAEPLMITEAWLPVELADVITEEALGARPLYQLLADAGVELERLDHELTAEIAGPRSATLLGTPIGSAVIRVNRVAFAGGTPHHVVSMTLSPNRSRVILNQTADEIHTGSGLAIAHDVRGTAT</sequence>
<keyword evidence="1" id="KW-0805">Transcription regulation</keyword>
<reference evidence="5 6" key="1">
    <citation type="submission" date="2022-06" db="EMBL/GenBank/DDBJ databases">
        <title>Mycolicibacterium sp. CAU 1645 isolated from seawater.</title>
        <authorList>
            <person name="Kim W."/>
        </authorList>
    </citation>
    <scope>NUCLEOTIDE SEQUENCE [LARGE SCALE GENOMIC DNA]</scope>
    <source>
        <strain evidence="5 6">CAU 1645</strain>
    </source>
</reference>
<dbReference type="PANTHER" id="PTHR44846">
    <property type="entry name" value="MANNOSYL-D-GLYCERATE TRANSPORT/METABOLISM SYSTEM REPRESSOR MNGR-RELATED"/>
    <property type="match status" value="1"/>
</dbReference>
<keyword evidence="2" id="KW-0238">DNA-binding</keyword>
<dbReference type="CDD" id="cd07377">
    <property type="entry name" value="WHTH_GntR"/>
    <property type="match status" value="1"/>
</dbReference>
<dbReference type="Pfam" id="PF00392">
    <property type="entry name" value="GntR"/>
    <property type="match status" value="1"/>
</dbReference>
<organism evidence="5 6">
    <name type="scientific">Mycolicibacterium arenosum</name>
    <dbReference type="NCBI Taxonomy" id="2952157"/>
    <lineage>
        <taxon>Bacteria</taxon>
        <taxon>Bacillati</taxon>
        <taxon>Actinomycetota</taxon>
        <taxon>Actinomycetes</taxon>
        <taxon>Mycobacteriales</taxon>
        <taxon>Mycobacteriaceae</taxon>
        <taxon>Mycolicibacterium</taxon>
    </lineage>
</organism>
<dbReference type="SMART" id="SM00866">
    <property type="entry name" value="UTRA"/>
    <property type="match status" value="1"/>
</dbReference>
<dbReference type="SUPFAM" id="SSF46785">
    <property type="entry name" value="Winged helix' DNA-binding domain"/>
    <property type="match status" value="1"/>
</dbReference>
<dbReference type="Gene3D" id="1.10.10.10">
    <property type="entry name" value="Winged helix-like DNA-binding domain superfamily/Winged helix DNA-binding domain"/>
    <property type="match status" value="1"/>
</dbReference>
<dbReference type="PANTHER" id="PTHR44846:SF1">
    <property type="entry name" value="MANNOSYL-D-GLYCERATE TRANSPORT_METABOLISM SYSTEM REPRESSOR MNGR-RELATED"/>
    <property type="match status" value="1"/>
</dbReference>
<dbReference type="Gene3D" id="3.40.1410.10">
    <property type="entry name" value="Chorismate lyase-like"/>
    <property type="match status" value="1"/>
</dbReference>
<dbReference type="PRINTS" id="PR00035">
    <property type="entry name" value="HTHGNTR"/>
</dbReference>
<dbReference type="InterPro" id="IPR050679">
    <property type="entry name" value="Bact_HTH_transcr_reg"/>
</dbReference>
<evidence type="ECO:0000313" key="6">
    <source>
        <dbReference type="Proteomes" id="UP001651690"/>
    </source>
</evidence>
<dbReference type="InterPro" id="IPR036388">
    <property type="entry name" value="WH-like_DNA-bd_sf"/>
</dbReference>
<evidence type="ECO:0000313" key="5">
    <source>
        <dbReference type="EMBL" id="MCP9273499.1"/>
    </source>
</evidence>
<dbReference type="InterPro" id="IPR000524">
    <property type="entry name" value="Tscrpt_reg_HTH_GntR"/>
</dbReference>
<accession>A0ABT1M2X3</accession>
<feature type="domain" description="HTH gntR-type" evidence="4">
    <location>
        <begin position="16"/>
        <end position="84"/>
    </location>
</feature>
<evidence type="ECO:0000256" key="2">
    <source>
        <dbReference type="ARBA" id="ARBA00023125"/>
    </source>
</evidence>
<name>A0ABT1M2X3_9MYCO</name>
<gene>
    <name evidence="5" type="ORF">NM203_15025</name>
</gene>
<evidence type="ECO:0000256" key="3">
    <source>
        <dbReference type="ARBA" id="ARBA00023163"/>
    </source>
</evidence>
<evidence type="ECO:0000259" key="4">
    <source>
        <dbReference type="PROSITE" id="PS50949"/>
    </source>
</evidence>
<dbReference type="SUPFAM" id="SSF64288">
    <property type="entry name" value="Chorismate lyase-like"/>
    <property type="match status" value="1"/>
</dbReference>
<dbReference type="SMART" id="SM00345">
    <property type="entry name" value="HTH_GNTR"/>
    <property type="match status" value="1"/>
</dbReference>
<dbReference type="InterPro" id="IPR028978">
    <property type="entry name" value="Chorismate_lyase_/UTRA_dom_sf"/>
</dbReference>
<protein>
    <submittedName>
        <fullName evidence="5">GntR family transcriptional regulator</fullName>
    </submittedName>
</protein>
<dbReference type="InterPro" id="IPR011663">
    <property type="entry name" value="UTRA"/>
</dbReference>